<reference evidence="1 2" key="1">
    <citation type="submission" date="2012-02" db="EMBL/GenBank/DDBJ databases">
        <title>The Genome Sequence of Bacteroides cellulosilyticus CL02T12C19.</title>
        <authorList>
            <consortium name="The Broad Institute Genome Sequencing Platform"/>
            <person name="Earl A."/>
            <person name="Ward D."/>
            <person name="Feldgarden M."/>
            <person name="Gevers D."/>
            <person name="Zitomersky N.L."/>
            <person name="Coyne M.J."/>
            <person name="Comstock L.E."/>
            <person name="Young S.K."/>
            <person name="Zeng Q."/>
            <person name="Gargeya S."/>
            <person name="Fitzgerald M."/>
            <person name="Haas B."/>
            <person name="Abouelleil A."/>
            <person name="Alvarado L."/>
            <person name="Arachchi H.M."/>
            <person name="Berlin A."/>
            <person name="Chapman S.B."/>
            <person name="Gearin G."/>
            <person name="Goldberg J."/>
            <person name="Griggs A."/>
            <person name="Gujja S."/>
            <person name="Hansen M."/>
            <person name="Heiman D."/>
            <person name="Howarth C."/>
            <person name="Larimer J."/>
            <person name="Lui A."/>
            <person name="MacDonald P.J.P."/>
            <person name="McCowen C."/>
            <person name="Montmayeur A."/>
            <person name="Murphy C."/>
            <person name="Neiman D."/>
            <person name="Pearson M."/>
            <person name="Priest M."/>
            <person name="Roberts A."/>
            <person name="Saif S."/>
            <person name="Shea T."/>
            <person name="Sisk P."/>
            <person name="Stolte C."/>
            <person name="Sykes S."/>
            <person name="Wortman J."/>
            <person name="Nusbaum C."/>
            <person name="Birren B."/>
        </authorList>
    </citation>
    <scope>NUCLEOTIDE SEQUENCE [LARGE SCALE GENOMIC DNA]</scope>
    <source>
        <strain evidence="1 2">CL02T12C19</strain>
    </source>
</reference>
<comment type="caution">
    <text evidence="1">The sequence shown here is derived from an EMBL/GenBank/DDBJ whole genome shotgun (WGS) entry which is preliminary data.</text>
</comment>
<keyword evidence="2" id="KW-1185">Reference proteome</keyword>
<evidence type="ECO:0000313" key="1">
    <source>
        <dbReference type="EMBL" id="EIY20817.1"/>
    </source>
</evidence>
<gene>
    <name evidence="1" type="ORF">HMPREF1062_05554</name>
</gene>
<dbReference type="HOGENOM" id="CLU_2912662_0_0_10"/>
<sequence length="61" mass="7102">MNLFQKAKATIMHFMKNRHGCKLEMYDESVVEEQPLSTENITFSFCNINYLSFASDLGHQL</sequence>
<dbReference type="AlphaFoldDB" id="I8V6E9"/>
<dbReference type="EMBL" id="AGXG01000121">
    <property type="protein sequence ID" value="EIY20817.1"/>
    <property type="molecule type" value="Genomic_DNA"/>
</dbReference>
<accession>I8V6E9</accession>
<dbReference type="PATRIC" id="fig|997874.3.peg.5700"/>
<evidence type="ECO:0000313" key="2">
    <source>
        <dbReference type="Proteomes" id="UP000003741"/>
    </source>
</evidence>
<protein>
    <submittedName>
        <fullName evidence="1">Uncharacterized protein</fullName>
    </submittedName>
</protein>
<organism evidence="1 2">
    <name type="scientific">Bacteroides cellulosilyticus CL02T12C19</name>
    <dbReference type="NCBI Taxonomy" id="997874"/>
    <lineage>
        <taxon>Bacteria</taxon>
        <taxon>Pseudomonadati</taxon>
        <taxon>Bacteroidota</taxon>
        <taxon>Bacteroidia</taxon>
        <taxon>Bacteroidales</taxon>
        <taxon>Bacteroidaceae</taxon>
        <taxon>Bacteroides</taxon>
    </lineage>
</organism>
<name>I8V6E9_9BACE</name>
<dbReference type="Proteomes" id="UP000003741">
    <property type="component" value="Unassembled WGS sequence"/>
</dbReference>
<proteinExistence type="predicted"/>